<gene>
    <name evidence="1" type="ORF">EZ242_10525</name>
</gene>
<evidence type="ECO:0000313" key="1">
    <source>
        <dbReference type="EMBL" id="TFY99579.1"/>
    </source>
</evidence>
<dbReference type="RefSeq" id="WP_135285122.1">
    <property type="nucleotide sequence ID" value="NZ_SMLL01000004.1"/>
</dbReference>
<accession>A0A4Z0BME8</accession>
<name>A0A4Z0BME8_9BURK</name>
<evidence type="ECO:0000313" key="2">
    <source>
        <dbReference type="Proteomes" id="UP000297564"/>
    </source>
</evidence>
<reference evidence="1 2" key="1">
    <citation type="submission" date="2019-03" db="EMBL/GenBank/DDBJ databases">
        <title>Ramlibacter rhizophilus CCTCC AB2015357, whole genome shotgun sequence.</title>
        <authorList>
            <person name="Zhang X."/>
            <person name="Feng G."/>
            <person name="Zhu H."/>
        </authorList>
    </citation>
    <scope>NUCLEOTIDE SEQUENCE [LARGE SCALE GENOMIC DNA]</scope>
    <source>
        <strain evidence="1 2">CCTCC AB2015357</strain>
    </source>
</reference>
<proteinExistence type="predicted"/>
<comment type="caution">
    <text evidence="1">The sequence shown here is derived from an EMBL/GenBank/DDBJ whole genome shotgun (WGS) entry which is preliminary data.</text>
</comment>
<dbReference type="Pfam" id="PF19795">
    <property type="entry name" value="DUF6279"/>
    <property type="match status" value="1"/>
</dbReference>
<dbReference type="Proteomes" id="UP000297564">
    <property type="component" value="Unassembled WGS sequence"/>
</dbReference>
<keyword evidence="2" id="KW-1185">Reference proteome</keyword>
<dbReference type="AlphaFoldDB" id="A0A4Z0BME8"/>
<dbReference type="OrthoDB" id="5767052at2"/>
<sequence>MTPALQLGRRIIGVLFACLLLAGCSALKLGYNSLPQLSYLWLDRYLGFDDEQAPQVRQALEELHRWHREVELPRAAELLARMEGMAGGELSAQQACTVAEAVRDRIEALAARAEPAVLRVALTLQDAQLERLAQRQARAAQEFRREWLQGSAAERLDRRVEQFEGHAKRLYGRLDPAQRRLLRERLQAARFDPERILAERRRRQADTLDTLRRVRAQADDPAEARRMLQGLVERFDTSPDGAWRQDARAMREDNCAVFAALHNTTSADQRQHAVQRLRDWRADLLALSVSP</sequence>
<dbReference type="EMBL" id="SMLL01000004">
    <property type="protein sequence ID" value="TFY99579.1"/>
    <property type="molecule type" value="Genomic_DNA"/>
</dbReference>
<organism evidence="1 2">
    <name type="scientific">Ramlibacter rhizophilus</name>
    <dbReference type="NCBI Taxonomy" id="1781167"/>
    <lineage>
        <taxon>Bacteria</taxon>
        <taxon>Pseudomonadati</taxon>
        <taxon>Pseudomonadota</taxon>
        <taxon>Betaproteobacteria</taxon>
        <taxon>Burkholderiales</taxon>
        <taxon>Comamonadaceae</taxon>
        <taxon>Ramlibacter</taxon>
    </lineage>
</organism>
<protein>
    <recommendedName>
        <fullName evidence="3">Lipoprotein</fullName>
    </recommendedName>
</protein>
<evidence type="ECO:0008006" key="3">
    <source>
        <dbReference type="Google" id="ProtNLM"/>
    </source>
</evidence>